<evidence type="ECO:0000313" key="3">
    <source>
        <dbReference type="Proteomes" id="UP000823388"/>
    </source>
</evidence>
<reference evidence="2" key="1">
    <citation type="submission" date="2020-05" db="EMBL/GenBank/DDBJ databases">
        <title>WGS assembly of Panicum virgatum.</title>
        <authorList>
            <person name="Lovell J.T."/>
            <person name="Jenkins J."/>
            <person name="Shu S."/>
            <person name="Juenger T.E."/>
            <person name="Schmutz J."/>
        </authorList>
    </citation>
    <scope>NUCLEOTIDE SEQUENCE</scope>
    <source>
        <strain evidence="2">AP13</strain>
    </source>
</reference>
<dbReference type="AlphaFoldDB" id="A0A8T0W7R4"/>
<evidence type="ECO:0000313" key="2">
    <source>
        <dbReference type="EMBL" id="KAG2643700.1"/>
    </source>
</evidence>
<keyword evidence="3" id="KW-1185">Reference proteome</keyword>
<name>A0A8T0W7R4_PANVG</name>
<proteinExistence type="predicted"/>
<comment type="caution">
    <text evidence="2">The sequence shown here is derived from an EMBL/GenBank/DDBJ whole genome shotgun (WGS) entry which is preliminary data.</text>
</comment>
<gene>
    <name evidence="2" type="ORF">PVAP13_2KG347973</name>
</gene>
<sequence length="236" mass="25525">MRLRPCGCASSSRSPSATAGVRRRRPALSPSRLLPPAGGRASTFPRFADLVAPPRPGARAWPCRSPACTPPAARAAADCSRRRRPARPRTRGAAGRWPILTAPPACSRRRLPVLALLLASPGGKGRSCRCAPRPGSVTGYPRPGLPAAVLARAAAAWQHRLASVAARPWRWWKMQPSGSSSSTNWGMHMAPMSQLAMCSVCGVQLIRIRSKQPETYGQYFVKCPNNIRVCRFVFVL</sequence>
<feature type="region of interest" description="Disordered" evidence="1">
    <location>
        <begin position="1"/>
        <end position="41"/>
    </location>
</feature>
<feature type="compositionally biased region" description="Low complexity" evidence="1">
    <location>
        <begin position="27"/>
        <end position="37"/>
    </location>
</feature>
<dbReference type="EMBL" id="CM029039">
    <property type="protein sequence ID" value="KAG2643700.1"/>
    <property type="molecule type" value="Genomic_DNA"/>
</dbReference>
<accession>A0A8T0W7R4</accession>
<organism evidence="2 3">
    <name type="scientific">Panicum virgatum</name>
    <name type="common">Blackwell switchgrass</name>
    <dbReference type="NCBI Taxonomy" id="38727"/>
    <lineage>
        <taxon>Eukaryota</taxon>
        <taxon>Viridiplantae</taxon>
        <taxon>Streptophyta</taxon>
        <taxon>Embryophyta</taxon>
        <taxon>Tracheophyta</taxon>
        <taxon>Spermatophyta</taxon>
        <taxon>Magnoliopsida</taxon>
        <taxon>Liliopsida</taxon>
        <taxon>Poales</taxon>
        <taxon>Poaceae</taxon>
        <taxon>PACMAD clade</taxon>
        <taxon>Panicoideae</taxon>
        <taxon>Panicodae</taxon>
        <taxon>Paniceae</taxon>
        <taxon>Panicinae</taxon>
        <taxon>Panicum</taxon>
        <taxon>Panicum sect. Hiantes</taxon>
    </lineage>
</organism>
<evidence type="ECO:0000256" key="1">
    <source>
        <dbReference type="SAM" id="MobiDB-lite"/>
    </source>
</evidence>
<dbReference type="Proteomes" id="UP000823388">
    <property type="component" value="Chromosome 2K"/>
</dbReference>
<protein>
    <submittedName>
        <fullName evidence="2">Uncharacterized protein</fullName>
    </submittedName>
</protein>